<dbReference type="SUPFAM" id="SSF51430">
    <property type="entry name" value="NAD(P)-linked oxidoreductase"/>
    <property type="match status" value="1"/>
</dbReference>
<reference evidence="2" key="1">
    <citation type="journal article" date="2023" name="G3 (Bethesda)">
        <title>Whole genome assemblies of Zophobas morio and Tenebrio molitor.</title>
        <authorList>
            <person name="Kaur S."/>
            <person name="Stinson S.A."/>
            <person name="diCenzo G.C."/>
        </authorList>
    </citation>
    <scope>NUCLEOTIDE SEQUENCE</scope>
    <source>
        <strain evidence="2">QUZm001</strain>
    </source>
</reference>
<dbReference type="InterPro" id="IPR044479">
    <property type="entry name" value="LGALDH-like"/>
</dbReference>
<dbReference type="AlphaFoldDB" id="A0AA38IJS7"/>
<evidence type="ECO:0000313" key="3">
    <source>
        <dbReference type="Proteomes" id="UP001168821"/>
    </source>
</evidence>
<dbReference type="EMBL" id="JALNTZ010000004">
    <property type="protein sequence ID" value="KAJ3656566.1"/>
    <property type="molecule type" value="Genomic_DNA"/>
</dbReference>
<evidence type="ECO:0000313" key="2">
    <source>
        <dbReference type="EMBL" id="KAJ3656566.1"/>
    </source>
</evidence>
<dbReference type="InterPro" id="IPR036812">
    <property type="entry name" value="NAD(P)_OxRdtase_dom_sf"/>
</dbReference>
<dbReference type="FunFam" id="3.20.20.100:FF:000011">
    <property type="entry name" value="Aldo/keto reductase"/>
    <property type="match status" value="1"/>
</dbReference>
<dbReference type="CDD" id="cd19163">
    <property type="entry name" value="AKR_galDH"/>
    <property type="match status" value="1"/>
</dbReference>
<dbReference type="InterPro" id="IPR020471">
    <property type="entry name" value="AKR"/>
</dbReference>
<dbReference type="PANTHER" id="PTHR42686:SF1">
    <property type="entry name" value="GH17980P-RELATED"/>
    <property type="match status" value="1"/>
</dbReference>
<gene>
    <name evidence="2" type="ORF">Zmor_015636</name>
</gene>
<accession>A0AA38IJS7</accession>
<dbReference type="GO" id="GO:0010349">
    <property type="term" value="F:L-galactose dehydrogenase activity"/>
    <property type="evidence" value="ECO:0007669"/>
    <property type="project" value="InterPro"/>
</dbReference>
<organism evidence="2 3">
    <name type="scientific">Zophobas morio</name>
    <dbReference type="NCBI Taxonomy" id="2755281"/>
    <lineage>
        <taxon>Eukaryota</taxon>
        <taxon>Metazoa</taxon>
        <taxon>Ecdysozoa</taxon>
        <taxon>Arthropoda</taxon>
        <taxon>Hexapoda</taxon>
        <taxon>Insecta</taxon>
        <taxon>Pterygota</taxon>
        <taxon>Neoptera</taxon>
        <taxon>Endopterygota</taxon>
        <taxon>Coleoptera</taxon>
        <taxon>Polyphaga</taxon>
        <taxon>Cucujiformia</taxon>
        <taxon>Tenebrionidae</taxon>
        <taxon>Zophobas</taxon>
    </lineage>
</organism>
<dbReference type="Proteomes" id="UP001168821">
    <property type="component" value="Unassembled WGS sequence"/>
</dbReference>
<name>A0AA38IJS7_9CUCU</name>
<protein>
    <recommendedName>
        <fullName evidence="1">NADP-dependent oxidoreductase domain-containing protein</fullName>
    </recommendedName>
</protein>
<keyword evidence="3" id="KW-1185">Reference proteome</keyword>
<dbReference type="Gene3D" id="3.20.20.100">
    <property type="entry name" value="NADP-dependent oxidoreductase domain"/>
    <property type="match status" value="1"/>
</dbReference>
<dbReference type="Pfam" id="PF00248">
    <property type="entry name" value="Aldo_ket_red"/>
    <property type="match status" value="1"/>
</dbReference>
<proteinExistence type="predicted"/>
<comment type="caution">
    <text evidence="2">The sequence shown here is derived from an EMBL/GenBank/DDBJ whole genome shotgun (WGS) entry which is preliminary data.</text>
</comment>
<evidence type="ECO:0000259" key="1">
    <source>
        <dbReference type="Pfam" id="PF00248"/>
    </source>
</evidence>
<dbReference type="PANTHER" id="PTHR42686">
    <property type="entry name" value="GH17980P-RELATED"/>
    <property type="match status" value="1"/>
</dbReference>
<feature type="domain" description="NADP-dependent oxidoreductase" evidence="1">
    <location>
        <begin position="35"/>
        <end position="310"/>
    </location>
</feature>
<dbReference type="InterPro" id="IPR023210">
    <property type="entry name" value="NADP_OxRdtase_dom"/>
</dbReference>
<dbReference type="GO" id="GO:0005829">
    <property type="term" value="C:cytosol"/>
    <property type="evidence" value="ECO:0007669"/>
    <property type="project" value="TreeGrafter"/>
</dbReference>
<sequence>MGELPETFVPGFHNEAEVRKMKYSKFGNTGMSVSKLSLGTGGFCLNYGQFSLEQCKTTVHEALKNGINYIDTAPWYGHGVSEEVLGKCLEGIPRKAYYIATKVARYEADPKLMFDFTAKKTKESIELSLKRLGLDYVDVLQVHDVEFAPSLDIVLNETLPTVKEAQSQGKARFIGVTGYPVSVLADCIKRSSVKIDMVLCYTRLSMLNQTVKEYLPLFKEKNLGFVNAAAHCMGLLSSAGPPEWHPAPKDIRDVCTEAREYCKKNNVELGKLALQYALQEDGPHTNLVGMNTTDLLKLNLDGYHKGITQKEKEVSDYVKNKILSKLTKTDWEGIEVARYWETVKG</sequence>